<feature type="non-terminal residue" evidence="1">
    <location>
        <position position="1"/>
    </location>
</feature>
<protein>
    <submittedName>
        <fullName evidence="1">Uncharacterized protein</fullName>
    </submittedName>
</protein>
<keyword evidence="2" id="KW-1185">Reference proteome</keyword>
<dbReference type="AlphaFoldDB" id="A0A0V1C8R6"/>
<reference evidence="1 2" key="1">
    <citation type="submission" date="2015-01" db="EMBL/GenBank/DDBJ databases">
        <title>Evolution of Trichinella species and genotypes.</title>
        <authorList>
            <person name="Korhonen P.K."/>
            <person name="Edoardo P."/>
            <person name="Giuseppe L.R."/>
            <person name="Gasser R.B."/>
        </authorList>
    </citation>
    <scope>NUCLEOTIDE SEQUENCE [LARGE SCALE GENOMIC DNA]</scope>
    <source>
        <strain evidence="1">ISS120</strain>
    </source>
</reference>
<dbReference type="EMBL" id="JYDI01000346">
    <property type="protein sequence ID" value="KRY45585.1"/>
    <property type="molecule type" value="Genomic_DNA"/>
</dbReference>
<evidence type="ECO:0000313" key="1">
    <source>
        <dbReference type="EMBL" id="KRY45585.1"/>
    </source>
</evidence>
<evidence type="ECO:0000313" key="2">
    <source>
        <dbReference type="Proteomes" id="UP000054653"/>
    </source>
</evidence>
<dbReference type="OrthoDB" id="10605106at2759"/>
<comment type="caution">
    <text evidence="1">The sequence shown here is derived from an EMBL/GenBank/DDBJ whole genome shotgun (WGS) entry which is preliminary data.</text>
</comment>
<dbReference type="Proteomes" id="UP000054653">
    <property type="component" value="Unassembled WGS sequence"/>
</dbReference>
<proteinExistence type="predicted"/>
<accession>A0A0V1C8R6</accession>
<organism evidence="1 2">
    <name type="scientific">Trichinella britovi</name>
    <name type="common">Parasitic roundworm</name>
    <dbReference type="NCBI Taxonomy" id="45882"/>
    <lineage>
        <taxon>Eukaryota</taxon>
        <taxon>Metazoa</taxon>
        <taxon>Ecdysozoa</taxon>
        <taxon>Nematoda</taxon>
        <taxon>Enoplea</taxon>
        <taxon>Dorylaimia</taxon>
        <taxon>Trichinellida</taxon>
        <taxon>Trichinellidae</taxon>
        <taxon>Trichinella</taxon>
    </lineage>
</organism>
<name>A0A0V1C8R6_TRIBR</name>
<gene>
    <name evidence="1" type="ORF">T03_515</name>
</gene>
<sequence length="149" mass="17388">LRLPTSLQCRDHFQAFTSKTVTFIFAKQFCGKMQNRYIHEIATTKAVPAAFSPLHEFCKSSRNKWITLNMLLLWNVHTVNISTNICFDVWHFVMNQTAAFTVEYDFSMRTMEQVFSAVAYQISEQGARTDMLANKLESRKTRLSFMVRK</sequence>